<dbReference type="GO" id="GO:0003677">
    <property type="term" value="F:DNA binding"/>
    <property type="evidence" value="ECO:0007669"/>
    <property type="project" value="UniProtKB-UniRule"/>
</dbReference>
<keyword evidence="9" id="KW-1185">Reference proteome</keyword>
<dbReference type="SUPFAM" id="SSF52540">
    <property type="entry name" value="P-loop containing nucleoside triphosphate hydrolases"/>
    <property type="match status" value="1"/>
</dbReference>
<protein>
    <recommendedName>
        <fullName evidence="7">Chromosome partition protein Smc</fullName>
    </recommendedName>
</protein>
<feature type="coiled-coil region" evidence="7">
    <location>
        <begin position="928"/>
        <end position="994"/>
    </location>
</feature>
<dbReference type="GO" id="GO:0030261">
    <property type="term" value="P:chromosome condensation"/>
    <property type="evidence" value="ECO:0007669"/>
    <property type="project" value="InterPro"/>
</dbReference>
<evidence type="ECO:0000256" key="7">
    <source>
        <dbReference type="HAMAP-Rule" id="MF_01894"/>
    </source>
</evidence>
<dbReference type="NCBIfam" id="TIGR02168">
    <property type="entry name" value="SMC_prok_B"/>
    <property type="match status" value="1"/>
</dbReference>
<keyword evidence="6 7" id="KW-0238">DNA-binding</keyword>
<dbReference type="GO" id="GO:0005737">
    <property type="term" value="C:cytoplasm"/>
    <property type="evidence" value="ECO:0007669"/>
    <property type="project" value="UniProtKB-SubCell"/>
</dbReference>
<gene>
    <name evidence="7" type="primary">smc</name>
    <name evidence="8" type="ORF">CAK95_11280</name>
</gene>
<dbReference type="EMBL" id="CP021112">
    <property type="protein sequence ID" value="ARP99603.1"/>
    <property type="molecule type" value="Genomic_DNA"/>
</dbReference>
<sequence>MKLTRLRLIGFKSFVEPTDFLIEPGLTGVVGPNGCGKSNLVEALRWVMGENSYKSMRATDMDQVIFAGSGHRPARNNAEVSMAIDNADHTAPAAYNEFEQLEVARRIEREQGSTYRINGREVRARDVQILFADASTGARSPALVHQGRIGEIIQAKPEQRRRVLEEAAGISGLHARRHEAELRLRAAEQNLQRLEDVIGQLSSQMEALKRQAKQAVRYRTVSAQVRKQEATLFHLRWLNAKTDLDESERAKEQGVRDVAAATLEQAEAAKLQEAASIALPPLREAEARSGAALHRLVVAREQLDREEARAKQRIAELEQRVIQLNNDIARERKLATDSEGALERLTSEAASLRRDLEAGEGRRAEVNERVAEADAVLAEVEQVFGEQTGALADLTARRNALESAARTQTDRLTKLEREIADVVAEFAKIDAASQGGPDLEALAQAVEDAQQAIGEGEEIALRAEAAHSAARQALDVERGPLADAERRANRLETEARTLRKLLHVDSGSLWPSVIDSLTVAKGYETALGAALGDDLEAPVDPRAPMRWAGAIIDPTDPALPDGVEPLANHVTAPAELDRRLRQIGFVDRADVERFLPLLKPGQRLVSREGDLWRWDGFAVAANAPTGAARRLAERNRLTEIEAELDAARAHAENKRQIVAKAEAEVKATNEAEVAARNRWRELQREADVARDRHATAERELNHFTTRRATLTEAQARLNDSRDEAEAARVEAHVALDDLAPVAELESRLNETRNAISARRVQVAEVRAEAQALAREAEMAKKRLEAIAGEQQAWIDTRERTAAQIEALEIRLAETQAEREELGDAPQIFEEKRIALIDEVQAAEAAKREASDKLAEGEHVLTEVNRTVRAALDALSAAREQLGRSEERGEGAKRRLSDIEHEIRDMLEVEPQGVAALAEISDQTPLPDVGEVEADLEKLRRERERLGAVNLRADEELTEVETQHTSLTTERDDLIEAIKRLRQGIQNLNREARERLLASFEVVNNHFKRLFKELFGGGEAELQLIESDDPLDAGLEIMAKPPGKKLQSLSLLSGGEQALTAMALIFAVFLTNPAPICVLDEVDAPLDDHNVERYCDLLTEMTRTTDTRFVIITHNPITMARMNRLYGVTMAERGVSQLVSVDLEAAVQILDQAGAA</sequence>
<feature type="binding site" evidence="7">
    <location>
        <begin position="32"/>
        <end position="39"/>
    </location>
    <ligand>
        <name>ATP</name>
        <dbReference type="ChEBI" id="CHEBI:30616"/>
    </ligand>
</feature>
<dbReference type="InterPro" id="IPR036277">
    <property type="entry name" value="SMC_hinge_sf"/>
</dbReference>
<evidence type="ECO:0000256" key="5">
    <source>
        <dbReference type="ARBA" id="ARBA00023054"/>
    </source>
</evidence>
<dbReference type="SUPFAM" id="SSF75553">
    <property type="entry name" value="Smc hinge domain"/>
    <property type="match status" value="1"/>
</dbReference>
<keyword evidence="2 7" id="KW-0963">Cytoplasm</keyword>
<name>A0A1W6ZQD0_9HYPH</name>
<dbReference type="GO" id="GO:0005694">
    <property type="term" value="C:chromosome"/>
    <property type="evidence" value="ECO:0007669"/>
    <property type="project" value="InterPro"/>
</dbReference>
<comment type="domain">
    <text evidence="7">Contains large globular domains required for ATP hydrolysis at each terminus and a third globular domain forming a flexible hinge near the middle of the molecule. These domains are separated by coiled-coil structures.</text>
</comment>
<dbReference type="OrthoDB" id="9808768at2"/>
<dbReference type="GO" id="GO:0016887">
    <property type="term" value="F:ATP hydrolysis activity"/>
    <property type="evidence" value="ECO:0007669"/>
    <property type="project" value="InterPro"/>
</dbReference>
<feature type="coiled-coil region" evidence="7">
    <location>
        <begin position="170"/>
        <end position="211"/>
    </location>
</feature>
<dbReference type="InterPro" id="IPR011890">
    <property type="entry name" value="SMC_prok"/>
</dbReference>
<dbReference type="FunFam" id="3.40.50.300:FF:000901">
    <property type="entry name" value="Chromosome partition protein Smc"/>
    <property type="match status" value="1"/>
</dbReference>
<keyword evidence="3 7" id="KW-0547">Nucleotide-binding</keyword>
<accession>A0A1W6ZQD0</accession>
<reference evidence="8 9" key="1">
    <citation type="submission" date="2017-05" db="EMBL/GenBank/DDBJ databases">
        <title>Full genome sequence of Pseudorhodoplanes sinuspersici.</title>
        <authorList>
            <person name="Dastgheib S.M.M."/>
            <person name="Shavandi M."/>
            <person name="Tirandaz H."/>
        </authorList>
    </citation>
    <scope>NUCLEOTIDE SEQUENCE [LARGE SCALE GENOMIC DNA]</scope>
    <source>
        <strain evidence="8 9">RIPI110</strain>
    </source>
</reference>
<dbReference type="GO" id="GO:0006260">
    <property type="term" value="P:DNA replication"/>
    <property type="evidence" value="ECO:0007669"/>
    <property type="project" value="UniProtKB-UniRule"/>
</dbReference>
<comment type="subcellular location">
    <subcellularLocation>
        <location evidence="1 7">Cytoplasm</location>
    </subcellularLocation>
</comment>
<keyword evidence="4 7" id="KW-0067">ATP-binding</keyword>
<dbReference type="KEGG" id="psin:CAK95_11280"/>
<evidence type="ECO:0000256" key="1">
    <source>
        <dbReference type="ARBA" id="ARBA00004496"/>
    </source>
</evidence>
<dbReference type="Proteomes" id="UP000194137">
    <property type="component" value="Chromosome"/>
</dbReference>
<dbReference type="HAMAP" id="MF_01894">
    <property type="entry name" value="Smc_prok"/>
    <property type="match status" value="1"/>
</dbReference>
<evidence type="ECO:0000256" key="4">
    <source>
        <dbReference type="ARBA" id="ARBA00022840"/>
    </source>
</evidence>
<dbReference type="InterPro" id="IPR024704">
    <property type="entry name" value="SMC"/>
</dbReference>
<dbReference type="InterPro" id="IPR027417">
    <property type="entry name" value="P-loop_NTPase"/>
</dbReference>
<evidence type="ECO:0000313" key="9">
    <source>
        <dbReference type="Proteomes" id="UP000194137"/>
    </source>
</evidence>
<feature type="coiled-coil region" evidence="7">
    <location>
        <begin position="300"/>
        <end position="425"/>
    </location>
</feature>
<dbReference type="Pfam" id="PF02463">
    <property type="entry name" value="SMC_N"/>
    <property type="match status" value="1"/>
</dbReference>
<dbReference type="GO" id="GO:0005524">
    <property type="term" value="F:ATP binding"/>
    <property type="evidence" value="ECO:0007669"/>
    <property type="project" value="UniProtKB-UniRule"/>
</dbReference>
<keyword evidence="5 7" id="KW-0175">Coiled coil</keyword>
<evidence type="ECO:0000256" key="3">
    <source>
        <dbReference type="ARBA" id="ARBA00022741"/>
    </source>
</evidence>
<dbReference type="PANTHER" id="PTHR43977">
    <property type="entry name" value="STRUCTURAL MAINTENANCE OF CHROMOSOMES PROTEIN 3"/>
    <property type="match status" value="1"/>
</dbReference>
<dbReference type="AlphaFoldDB" id="A0A1W6ZQD0"/>
<dbReference type="CDD" id="cd03278">
    <property type="entry name" value="ABC_SMC_barmotin"/>
    <property type="match status" value="1"/>
</dbReference>
<proteinExistence type="inferred from homology"/>
<comment type="subunit">
    <text evidence="7">Homodimer.</text>
</comment>
<comment type="function">
    <text evidence="7">Required for chromosome condensation and partitioning.</text>
</comment>
<organism evidence="8 9">
    <name type="scientific">Pseudorhodoplanes sinuspersici</name>
    <dbReference type="NCBI Taxonomy" id="1235591"/>
    <lineage>
        <taxon>Bacteria</taxon>
        <taxon>Pseudomonadati</taxon>
        <taxon>Pseudomonadota</taxon>
        <taxon>Alphaproteobacteria</taxon>
        <taxon>Hyphomicrobiales</taxon>
        <taxon>Pseudorhodoplanes</taxon>
    </lineage>
</organism>
<comment type="similarity">
    <text evidence="7">Belongs to the SMC family.</text>
</comment>
<dbReference type="GO" id="GO:0007059">
    <property type="term" value="P:chromosome segregation"/>
    <property type="evidence" value="ECO:0007669"/>
    <property type="project" value="UniProtKB-UniRule"/>
</dbReference>
<dbReference type="PIRSF" id="PIRSF005719">
    <property type="entry name" value="SMC"/>
    <property type="match status" value="1"/>
</dbReference>
<dbReference type="Gene3D" id="3.40.50.300">
    <property type="entry name" value="P-loop containing nucleotide triphosphate hydrolases"/>
    <property type="match status" value="2"/>
</dbReference>
<evidence type="ECO:0000256" key="6">
    <source>
        <dbReference type="ARBA" id="ARBA00023125"/>
    </source>
</evidence>
<evidence type="ECO:0000256" key="2">
    <source>
        <dbReference type="ARBA" id="ARBA00022490"/>
    </source>
</evidence>
<feature type="coiled-coil region" evidence="7">
    <location>
        <begin position="637"/>
        <end position="730"/>
    </location>
</feature>
<dbReference type="STRING" id="1235591.CAK95_11280"/>
<dbReference type="RefSeq" id="WP_086088012.1">
    <property type="nucleotide sequence ID" value="NZ_CP021112.1"/>
</dbReference>
<dbReference type="GO" id="GO:0007062">
    <property type="term" value="P:sister chromatid cohesion"/>
    <property type="evidence" value="ECO:0007669"/>
    <property type="project" value="InterPro"/>
</dbReference>
<dbReference type="InterPro" id="IPR003395">
    <property type="entry name" value="RecF/RecN/SMC_N"/>
</dbReference>
<feature type="coiled-coil region" evidence="7">
    <location>
        <begin position="762"/>
        <end position="887"/>
    </location>
</feature>
<evidence type="ECO:0000313" key="8">
    <source>
        <dbReference type="EMBL" id="ARP99603.1"/>
    </source>
</evidence>